<sequence length="546" mass="58338">MPAAARLPPHASFTCKPHGVNDHISGAALTSTNRPNQMNDQPQAAYALREQRLQQLMENCQDQILGQIIGPFGLTPAMFADQDGGNVTTQRNAGQGIFANASEQLKRTDYDYAAARKKVKQDAVRNGTMNSQKFVDAYTGKTETTMRTGSDGKRRMNAEADHFYAVKDLHREGGWMLDKNQRSVLASTEENLHLTTMQTNRSKGAKAPDAFFTQEEGFSDARIAPLRDKARAALEKTLPDTLDRAAYHGKALIKEGGTEAGKNAVRQALGILLHEFVTGSIAEVAQLLRDKHSQRSFIDQLIDSLKRVMGRVASKAGAALDAALHGSLQGLATTLLTFVINHFITTAAKIVSLIRTSIQSLWQAIRLLASTPQSMSATEKARAVTKIIAGIVSAGLGLMLEESVKGILSGFPLLAPIAGMLSAAVTAIISGLCGAVIIYGIDRLYDWSSSTGTELLVAQENLGAAQTAVAARLESLISLQFETSRLYAVCAAENQQIELSLAVGASQMEAAAGTAAASVKANAATIAAVQAQRDRQQRLAAALRAL</sequence>
<keyword evidence="1" id="KW-0472">Membrane</keyword>
<gene>
    <name evidence="2" type="ORF">INH39_18060</name>
</gene>
<feature type="transmembrane region" description="Helical" evidence="1">
    <location>
        <begin position="420"/>
        <end position="441"/>
    </location>
</feature>
<proteinExistence type="predicted"/>
<evidence type="ECO:0000313" key="3">
    <source>
        <dbReference type="Proteomes" id="UP000831532"/>
    </source>
</evidence>
<evidence type="ECO:0000256" key="1">
    <source>
        <dbReference type="SAM" id="Phobius"/>
    </source>
</evidence>
<keyword evidence="1" id="KW-1133">Transmembrane helix</keyword>
<protein>
    <submittedName>
        <fullName evidence="2">Uncharacterized protein</fullName>
    </submittedName>
</protein>
<keyword evidence="3" id="KW-1185">Reference proteome</keyword>
<dbReference type="Proteomes" id="UP000831532">
    <property type="component" value="Chromosome"/>
</dbReference>
<accession>A0ABY3ZYA5</accession>
<dbReference type="EMBL" id="CP063361">
    <property type="protein sequence ID" value="UOD27436.1"/>
    <property type="molecule type" value="Genomic_DNA"/>
</dbReference>
<organism evidence="2 3">
    <name type="scientific">Massilia violaceinigra</name>
    <dbReference type="NCBI Taxonomy" id="2045208"/>
    <lineage>
        <taxon>Bacteria</taxon>
        <taxon>Pseudomonadati</taxon>
        <taxon>Pseudomonadota</taxon>
        <taxon>Betaproteobacteria</taxon>
        <taxon>Burkholderiales</taxon>
        <taxon>Oxalobacteraceae</taxon>
        <taxon>Telluria group</taxon>
        <taxon>Massilia</taxon>
    </lineage>
</organism>
<keyword evidence="1" id="KW-0812">Transmembrane</keyword>
<evidence type="ECO:0000313" key="2">
    <source>
        <dbReference type="EMBL" id="UOD27436.1"/>
    </source>
</evidence>
<reference evidence="2 3" key="1">
    <citation type="submission" date="2020-10" db="EMBL/GenBank/DDBJ databases">
        <title>Genome analysis of Massilia species.</title>
        <authorList>
            <person name="Jung D.-H."/>
        </authorList>
    </citation>
    <scope>NUCLEOTIDE SEQUENCE [LARGE SCALE GENOMIC DNA]</scope>
    <source>
        <strain evidence="3">sipir</strain>
    </source>
</reference>
<dbReference type="RefSeq" id="WP_243488693.1">
    <property type="nucleotide sequence ID" value="NZ_CP063361.1"/>
</dbReference>
<name>A0ABY3ZYA5_9BURK</name>